<proteinExistence type="predicted"/>
<evidence type="ECO:0000313" key="3">
    <source>
        <dbReference type="EMBL" id="CAD7051185.1"/>
    </source>
</evidence>
<dbReference type="EMBL" id="CABFWF030000015">
    <property type="protein sequence ID" value="CAD7051185.1"/>
    <property type="molecule type" value="Genomic_DNA"/>
</dbReference>
<comment type="caution">
    <text evidence="3">The sequence shown here is derived from an EMBL/GenBank/DDBJ whole genome shotgun (WGS) entry which is preliminary data.</text>
</comment>
<dbReference type="NCBIfam" id="TIGR03414">
    <property type="entry name" value="ABC_choline_bnd"/>
    <property type="match status" value="1"/>
</dbReference>
<evidence type="ECO:0000256" key="1">
    <source>
        <dbReference type="SAM" id="SignalP"/>
    </source>
</evidence>
<reference evidence="3 4" key="1">
    <citation type="submission" date="2020-11" db="EMBL/GenBank/DDBJ databases">
        <authorList>
            <person name="Lassalle F."/>
        </authorList>
    </citation>
    <scope>NUCLEOTIDE SEQUENCE [LARGE SCALE GENOMIC DNA]</scope>
    <source>
        <strain evidence="3 4">JC140</strain>
    </source>
</reference>
<protein>
    <submittedName>
        <fullName evidence="3">Choline ABC transporter substrate-binding protein</fullName>
    </submittedName>
</protein>
<dbReference type="RefSeq" id="WP_142593767.1">
    <property type="nucleotide sequence ID" value="NZ_CABFWF030000015.1"/>
</dbReference>
<dbReference type="SUPFAM" id="SSF53850">
    <property type="entry name" value="Periplasmic binding protein-like II"/>
    <property type="match status" value="1"/>
</dbReference>
<sequence length="319" mass="33912">MTLPSIQGASVLACTGAFIAALSALPAAAADAESCKTIRLSDPGWTDITATNGVAAFLLEALGYEPDVKTLSVPIGYQSMKNGEIDVFLGNWMPAQQSFIDDLNAAKAAEVLNKNLEGAKFTLAVPAATAEKGIKDFADLAAHAEDFERKIYGIEPGAPANSNIQKMIDSGDFDLKDWELVESGEQAMLAQVARATGENKPIVFLAWAPHPMNEQFEITYLSGGDEYFGPDFGGAEVFTLARTGWSADCPNAATFFKQLTFTVEMENVLMGEILDGEDPADAAEAWLKENPEAFEAWVAGVTTFDGKPARDAVAAALGL</sequence>
<name>A0ABM8PVR6_9HYPH</name>
<dbReference type="Proteomes" id="UP000606921">
    <property type="component" value="Unassembled WGS sequence"/>
</dbReference>
<dbReference type="Pfam" id="PF04069">
    <property type="entry name" value="OpuAC"/>
    <property type="match status" value="1"/>
</dbReference>
<accession>A0ABM8PVR6</accession>
<feature type="chain" id="PRO_5045509839" evidence="1">
    <location>
        <begin position="30"/>
        <end position="319"/>
    </location>
</feature>
<organism evidence="3 4">
    <name type="scientific">Pseudorhizobium endolithicum</name>
    <dbReference type="NCBI Taxonomy" id="1191678"/>
    <lineage>
        <taxon>Bacteria</taxon>
        <taxon>Pseudomonadati</taxon>
        <taxon>Pseudomonadota</taxon>
        <taxon>Alphaproteobacteria</taxon>
        <taxon>Hyphomicrobiales</taxon>
        <taxon>Rhizobiaceae</taxon>
        <taxon>Rhizobium/Agrobacterium group</taxon>
        <taxon>Pseudorhizobium</taxon>
    </lineage>
</organism>
<evidence type="ECO:0000313" key="4">
    <source>
        <dbReference type="Proteomes" id="UP000606921"/>
    </source>
</evidence>
<feature type="domain" description="ABC-type glycine betaine transport system substrate-binding" evidence="2">
    <location>
        <begin position="36"/>
        <end position="289"/>
    </location>
</feature>
<keyword evidence="4" id="KW-1185">Reference proteome</keyword>
<keyword evidence="1" id="KW-0732">Signal</keyword>
<gene>
    <name evidence="3" type="ORF">REJC140_01694</name>
</gene>
<evidence type="ECO:0000259" key="2">
    <source>
        <dbReference type="Pfam" id="PF04069"/>
    </source>
</evidence>
<dbReference type="InterPro" id="IPR017783">
    <property type="entry name" value="ABC_choline_sub-bd"/>
</dbReference>
<dbReference type="CDD" id="cd13640">
    <property type="entry name" value="PBP2_ChoX"/>
    <property type="match status" value="1"/>
</dbReference>
<dbReference type="InterPro" id="IPR007210">
    <property type="entry name" value="ABC_Gly_betaine_transp_sub-bd"/>
</dbReference>
<feature type="signal peptide" evidence="1">
    <location>
        <begin position="1"/>
        <end position="29"/>
    </location>
</feature>
<dbReference type="Gene3D" id="3.40.190.100">
    <property type="entry name" value="Glycine betaine-binding periplasmic protein, domain 2"/>
    <property type="match status" value="1"/>
</dbReference>
<dbReference type="Gene3D" id="3.40.190.10">
    <property type="entry name" value="Periplasmic binding protein-like II"/>
    <property type="match status" value="1"/>
</dbReference>